<evidence type="ECO:0000313" key="8">
    <source>
        <dbReference type="Proteomes" id="UP001595445"/>
    </source>
</evidence>
<dbReference type="Pfam" id="PF08669">
    <property type="entry name" value="GCV_T_C"/>
    <property type="match status" value="1"/>
</dbReference>
<dbReference type="Gene3D" id="3.30.9.10">
    <property type="entry name" value="D-Amino Acid Oxidase, subunit A, domain 2"/>
    <property type="match status" value="1"/>
</dbReference>
<dbReference type="InterPro" id="IPR029043">
    <property type="entry name" value="GcvT/YgfZ_C"/>
</dbReference>
<feature type="domain" description="FAD dependent oxidoreductase" evidence="3">
    <location>
        <begin position="3"/>
        <end position="358"/>
    </location>
</feature>
<evidence type="ECO:0000256" key="2">
    <source>
        <dbReference type="ARBA" id="ARBA00023002"/>
    </source>
</evidence>
<dbReference type="PANTHER" id="PTHR43757:SF2">
    <property type="entry name" value="AMINOMETHYLTRANSFERASE, MITOCHONDRIAL"/>
    <property type="match status" value="1"/>
</dbReference>
<dbReference type="SUPFAM" id="SSF54373">
    <property type="entry name" value="FAD-linked reductases, C-terminal domain"/>
    <property type="match status" value="1"/>
</dbReference>
<evidence type="ECO:0000313" key="7">
    <source>
        <dbReference type="EMBL" id="MFC3084552.1"/>
    </source>
</evidence>
<evidence type="ECO:0000259" key="5">
    <source>
        <dbReference type="Pfam" id="PF08669"/>
    </source>
</evidence>
<dbReference type="Pfam" id="PF16350">
    <property type="entry name" value="FAO_M"/>
    <property type="match status" value="1"/>
</dbReference>
<comment type="similarity">
    <text evidence="1">Belongs to the GcvT family.</text>
</comment>
<dbReference type="PANTHER" id="PTHR43757">
    <property type="entry name" value="AMINOMETHYLTRANSFERASE"/>
    <property type="match status" value="1"/>
</dbReference>
<accession>A0ABV7DPZ1</accession>
<dbReference type="Gene3D" id="3.30.1360.120">
    <property type="entry name" value="Probable tRNA modification gtpase trme, domain 1"/>
    <property type="match status" value="1"/>
</dbReference>
<gene>
    <name evidence="7" type="ORF">ACFOD6_00690</name>
</gene>
<sequence length="797" mass="85793">MRKIVIIGGGAVGLSLAYHLTRLGNVAVTLLERNQLTSGTSWHAAGIVGPLRATPNATRLAMYAGELFPRLEAESGMSTGYRRTGGYWLARDPARMDELHRIAALGRDFGLHPTITGPEGVAVPGLDLTGIVGAMAVEEDANVNPVDLCMAYARQAKAQGATIRENARVARLLTEGQRVRGVEMADGEVIHADQVALCAGAWSKRLADQAGVTLPLQAVEHMYVVTEPMPGMPHPFPVLRDLDRGIYVKGDAGKLVIGGFEPRAKCWDAWGTEGDRPFLEMPEDWDQFTPFMEAALALIPGLTQVGIQHFMNGPESFTVDSKMLLGETPEQDGLFVAAGMNSVGVMSSAGVGRVLADWMVDGHAPIDLWEVDVARADPLAAAAAHVEARMEEAVADVFALHWPFRQPTAGRGLRKSVLHDDWAKAGAVFGLTAGWERGLWYAQDSSERSLPYSVGAQPWYPIAVREAARMQDGTVLLDLSPFGKFDISGPEALAFLQHVATADLDVPVGRAVYTVMLNDRGGIEADVTIRRESADRFRFVSGAATRWRDGAWLRRRATGRDVKITDVTETEAVVGVMGAGSRTLLARLSADDWQDFPFSTARQVTVAGQSCTAQRVSFVGELGWELYIPVAGAPEVFRALLRAGAMPMGHYALDACRIEKGFRHMGHDLGQDISPLEAGLGFTVDWSKDFLGKAALTAQRAAGPRRRLVLFDLPGHPLVLHDEPIWEAGRVVGLTTSGARGARTGRTLALGLVEIAPGEGAEATAARTFTIEIAGRHHAAAALLRPPFDPAGERMKA</sequence>
<evidence type="ECO:0000256" key="1">
    <source>
        <dbReference type="ARBA" id="ARBA00008609"/>
    </source>
</evidence>
<dbReference type="Gene3D" id="3.50.50.60">
    <property type="entry name" value="FAD/NAD(P)-binding domain"/>
    <property type="match status" value="1"/>
</dbReference>
<dbReference type="SUPFAM" id="SSF51905">
    <property type="entry name" value="FAD/NAD(P)-binding domain"/>
    <property type="match status" value="1"/>
</dbReference>
<dbReference type="Proteomes" id="UP001595445">
    <property type="component" value="Unassembled WGS sequence"/>
</dbReference>
<feature type="domain" description="FAD dependent oxidoreductase central" evidence="6">
    <location>
        <begin position="361"/>
        <end position="416"/>
    </location>
</feature>
<protein>
    <submittedName>
        <fullName evidence="7">FAD-dependent oxidoreductase</fullName>
    </submittedName>
</protein>
<reference evidence="8" key="1">
    <citation type="journal article" date="2019" name="Int. J. Syst. Evol. Microbiol.">
        <title>The Global Catalogue of Microorganisms (GCM) 10K type strain sequencing project: providing services to taxonomists for standard genome sequencing and annotation.</title>
        <authorList>
            <consortium name="The Broad Institute Genomics Platform"/>
            <consortium name="The Broad Institute Genome Sequencing Center for Infectious Disease"/>
            <person name="Wu L."/>
            <person name="Ma J."/>
        </authorList>
    </citation>
    <scope>NUCLEOTIDE SEQUENCE [LARGE SCALE GENOMIC DNA]</scope>
    <source>
        <strain evidence="8">KCTC 62102</strain>
    </source>
</reference>
<dbReference type="EMBL" id="JBHRSM010000001">
    <property type="protein sequence ID" value="MFC3084552.1"/>
    <property type="molecule type" value="Genomic_DNA"/>
</dbReference>
<feature type="domain" description="GCVT N-terminal" evidence="4">
    <location>
        <begin position="418"/>
        <end position="688"/>
    </location>
</feature>
<dbReference type="SUPFAM" id="SSF101790">
    <property type="entry name" value="Aminomethyltransferase beta-barrel domain"/>
    <property type="match status" value="1"/>
</dbReference>
<keyword evidence="2" id="KW-0560">Oxidoreductase</keyword>
<proteinExistence type="inferred from homology"/>
<dbReference type="SUPFAM" id="SSF103025">
    <property type="entry name" value="Folate-binding domain"/>
    <property type="match status" value="1"/>
</dbReference>
<dbReference type="RefSeq" id="WP_197642314.1">
    <property type="nucleotide sequence ID" value="NZ_JAEACP010000004.1"/>
</dbReference>
<evidence type="ECO:0000259" key="6">
    <source>
        <dbReference type="Pfam" id="PF16350"/>
    </source>
</evidence>
<keyword evidence="8" id="KW-1185">Reference proteome</keyword>
<dbReference type="Pfam" id="PF01571">
    <property type="entry name" value="GCV_T"/>
    <property type="match status" value="1"/>
</dbReference>
<comment type="caution">
    <text evidence="7">The sequence shown here is derived from an EMBL/GenBank/DDBJ whole genome shotgun (WGS) entry which is preliminary data.</text>
</comment>
<name>A0ABV7DPZ1_9RHOB</name>
<dbReference type="InterPro" id="IPR028896">
    <property type="entry name" value="GcvT/YgfZ/DmdA"/>
</dbReference>
<feature type="domain" description="Aminomethyltransferase C-terminal" evidence="5">
    <location>
        <begin position="706"/>
        <end position="789"/>
    </location>
</feature>
<dbReference type="InterPro" id="IPR006076">
    <property type="entry name" value="FAD-dep_OxRdtase"/>
</dbReference>
<dbReference type="InterPro" id="IPR006222">
    <property type="entry name" value="GCVT_N"/>
</dbReference>
<evidence type="ECO:0000259" key="4">
    <source>
        <dbReference type="Pfam" id="PF01571"/>
    </source>
</evidence>
<dbReference type="InterPro" id="IPR036188">
    <property type="entry name" value="FAD/NAD-bd_sf"/>
</dbReference>
<dbReference type="InterPro" id="IPR027266">
    <property type="entry name" value="TrmE/GcvT-like"/>
</dbReference>
<evidence type="ECO:0000259" key="3">
    <source>
        <dbReference type="Pfam" id="PF01266"/>
    </source>
</evidence>
<dbReference type="Pfam" id="PF01266">
    <property type="entry name" value="DAO"/>
    <property type="match status" value="1"/>
</dbReference>
<dbReference type="InterPro" id="IPR013977">
    <property type="entry name" value="GcvT_C"/>
</dbReference>
<organism evidence="7 8">
    <name type="scientific">Tabrizicola soli</name>
    <dbReference type="NCBI Taxonomy" id="2185115"/>
    <lineage>
        <taxon>Bacteria</taxon>
        <taxon>Pseudomonadati</taxon>
        <taxon>Pseudomonadota</taxon>
        <taxon>Alphaproteobacteria</taxon>
        <taxon>Rhodobacterales</taxon>
        <taxon>Paracoccaceae</taxon>
        <taxon>Tabrizicola</taxon>
    </lineage>
</organism>
<dbReference type="InterPro" id="IPR032503">
    <property type="entry name" value="FAO_M"/>
</dbReference>